<feature type="compositionally biased region" description="Basic residues" evidence="1">
    <location>
        <begin position="341"/>
        <end position="350"/>
    </location>
</feature>
<evidence type="ECO:0000313" key="3">
    <source>
        <dbReference type="Proteomes" id="UP000001542"/>
    </source>
</evidence>
<dbReference type="InParanoid" id="A2GCC6"/>
<dbReference type="AlphaFoldDB" id="A2GCC6"/>
<dbReference type="InterPro" id="IPR032675">
    <property type="entry name" value="LRR_dom_sf"/>
</dbReference>
<dbReference type="SMR" id="A2GCC6"/>
<reference evidence="2" key="2">
    <citation type="journal article" date="2007" name="Science">
        <title>Draft genome sequence of the sexually transmitted pathogen Trichomonas vaginalis.</title>
        <authorList>
            <person name="Carlton J.M."/>
            <person name="Hirt R.P."/>
            <person name="Silva J.C."/>
            <person name="Delcher A.L."/>
            <person name="Schatz M."/>
            <person name="Zhao Q."/>
            <person name="Wortman J.R."/>
            <person name="Bidwell S.L."/>
            <person name="Alsmark U.C.M."/>
            <person name="Besteiro S."/>
            <person name="Sicheritz-Ponten T."/>
            <person name="Noel C.J."/>
            <person name="Dacks J.B."/>
            <person name="Foster P.G."/>
            <person name="Simillion C."/>
            <person name="Van de Peer Y."/>
            <person name="Miranda-Saavedra D."/>
            <person name="Barton G.J."/>
            <person name="Westrop G.D."/>
            <person name="Mueller S."/>
            <person name="Dessi D."/>
            <person name="Fiori P.L."/>
            <person name="Ren Q."/>
            <person name="Paulsen I."/>
            <person name="Zhang H."/>
            <person name="Bastida-Corcuera F.D."/>
            <person name="Simoes-Barbosa A."/>
            <person name="Brown M.T."/>
            <person name="Hayes R.D."/>
            <person name="Mukherjee M."/>
            <person name="Okumura C.Y."/>
            <person name="Schneider R."/>
            <person name="Smith A.J."/>
            <person name="Vanacova S."/>
            <person name="Villalvazo M."/>
            <person name="Haas B.J."/>
            <person name="Pertea M."/>
            <person name="Feldblyum T.V."/>
            <person name="Utterback T.R."/>
            <person name="Shu C.L."/>
            <person name="Osoegawa K."/>
            <person name="de Jong P.J."/>
            <person name="Hrdy I."/>
            <person name="Horvathova L."/>
            <person name="Zubacova Z."/>
            <person name="Dolezal P."/>
            <person name="Malik S.B."/>
            <person name="Logsdon J.M. Jr."/>
            <person name="Henze K."/>
            <person name="Gupta A."/>
            <person name="Wang C.C."/>
            <person name="Dunne R.L."/>
            <person name="Upcroft J.A."/>
            <person name="Upcroft P."/>
            <person name="White O."/>
            <person name="Salzberg S.L."/>
            <person name="Tang P."/>
            <person name="Chiu C.-H."/>
            <person name="Lee Y.-S."/>
            <person name="Embley T.M."/>
            <person name="Coombs G.H."/>
            <person name="Mottram J.C."/>
            <person name="Tachezy J."/>
            <person name="Fraser-Liggett C.M."/>
            <person name="Johnson P.J."/>
        </authorList>
    </citation>
    <scope>NUCLEOTIDE SEQUENCE [LARGE SCALE GENOMIC DNA]</scope>
    <source>
        <strain evidence="2">G3</strain>
    </source>
</reference>
<dbReference type="PANTHER" id="PTHR45661">
    <property type="entry name" value="SURFACE ANTIGEN"/>
    <property type="match status" value="1"/>
</dbReference>
<dbReference type="Proteomes" id="UP000001542">
    <property type="component" value="Unassembled WGS sequence"/>
</dbReference>
<gene>
    <name evidence="2" type="ORF">TVAG_043250</name>
</gene>
<dbReference type="Gene3D" id="3.80.10.10">
    <property type="entry name" value="Ribonuclease Inhibitor"/>
    <property type="match status" value="2"/>
</dbReference>
<evidence type="ECO:0008006" key="4">
    <source>
        <dbReference type="Google" id="ProtNLM"/>
    </source>
</evidence>
<dbReference type="EMBL" id="DS115035">
    <property type="protein sequence ID" value="EAX85193.1"/>
    <property type="molecule type" value="Genomic_DNA"/>
</dbReference>
<sequence length="365" mass="41407">MRAFEQCSGLTVIIIPDSVVEIDSSSFIFCENLQRIQLPMSMSISNDMLLIGGIFPQNCIINYKFKKNDTKILSYSYYNNQKLTEINLNKIFFGNETLDLPENLISIEKWSFVDCPNLEKINLPASVKQIGKEAFHACEKLVTVIFNSLDISLSYQSFSDSIAFQFPEPEYGYKAYEYSRQGNEELTIPSNITYLPPFCFYDSFFVNLSLKSIKKIGTNCFAGARMTEIDLTGVEILGGCAFANCPNLERVILSDSLIMIGEYAFYSCDQLRILEFNTQHSIELQEYAFSDCNGLDISLILSKIEYVPDYCFAYLKNVQEIIIPSNIEYIGDGAFSGSYEKKKKKRKKKGIGASRHFVPSSPEDV</sequence>
<protein>
    <recommendedName>
        <fullName evidence="4">Surface antigen BspA-like</fullName>
    </recommendedName>
</protein>
<reference evidence="2" key="1">
    <citation type="submission" date="2006-10" db="EMBL/GenBank/DDBJ databases">
        <authorList>
            <person name="Amadeo P."/>
            <person name="Zhao Q."/>
            <person name="Wortman J."/>
            <person name="Fraser-Liggett C."/>
            <person name="Carlton J."/>
        </authorList>
    </citation>
    <scope>NUCLEOTIDE SEQUENCE</scope>
    <source>
        <strain evidence="2">G3</strain>
    </source>
</reference>
<proteinExistence type="predicted"/>
<dbReference type="PANTHER" id="PTHR45661:SF3">
    <property type="entry name" value="IG-LIKE DOMAIN-CONTAINING PROTEIN"/>
    <property type="match status" value="1"/>
</dbReference>
<dbReference type="KEGG" id="tva:4742830"/>
<keyword evidence="3" id="KW-1185">Reference proteome</keyword>
<dbReference type="RefSeq" id="XP_001298123.1">
    <property type="nucleotide sequence ID" value="XM_001298122.1"/>
</dbReference>
<dbReference type="VEuPathDB" id="TrichDB:TVAG_043250"/>
<dbReference type="Pfam" id="PF13306">
    <property type="entry name" value="LRR_5"/>
    <property type="match status" value="3"/>
</dbReference>
<dbReference type="InterPro" id="IPR053139">
    <property type="entry name" value="Surface_bspA-like"/>
</dbReference>
<dbReference type="VEuPathDB" id="TrichDB:TVAGG3_0220370"/>
<dbReference type="OrthoDB" id="1421090at2759"/>
<dbReference type="STRING" id="5722.A2GCC6"/>
<dbReference type="InterPro" id="IPR026906">
    <property type="entry name" value="LRR_5"/>
</dbReference>
<organism evidence="2 3">
    <name type="scientific">Trichomonas vaginalis (strain ATCC PRA-98 / G3)</name>
    <dbReference type="NCBI Taxonomy" id="412133"/>
    <lineage>
        <taxon>Eukaryota</taxon>
        <taxon>Metamonada</taxon>
        <taxon>Parabasalia</taxon>
        <taxon>Trichomonadida</taxon>
        <taxon>Trichomonadidae</taxon>
        <taxon>Trichomonas</taxon>
    </lineage>
</organism>
<evidence type="ECO:0000256" key="1">
    <source>
        <dbReference type="SAM" id="MobiDB-lite"/>
    </source>
</evidence>
<name>A2GCC6_TRIV3</name>
<evidence type="ECO:0000313" key="2">
    <source>
        <dbReference type="EMBL" id="EAX85193.1"/>
    </source>
</evidence>
<feature type="region of interest" description="Disordered" evidence="1">
    <location>
        <begin position="339"/>
        <end position="365"/>
    </location>
</feature>
<accession>A2GCC6</accession>
<dbReference type="SUPFAM" id="SSF52058">
    <property type="entry name" value="L domain-like"/>
    <property type="match status" value="1"/>
</dbReference>